<keyword evidence="1" id="KW-0472">Membrane</keyword>
<name>A0A4R1ESQ8_9GAMM</name>
<dbReference type="AlphaFoldDB" id="A0A4R1ESQ8"/>
<proteinExistence type="predicted"/>
<reference evidence="2 3" key="1">
    <citation type="submission" date="2019-03" db="EMBL/GenBank/DDBJ databases">
        <title>Genomic Encyclopedia of Type Strains, Phase IV (KMG-IV): sequencing the most valuable type-strain genomes for metagenomic binning, comparative biology and taxonomic classification.</title>
        <authorList>
            <person name="Goeker M."/>
        </authorList>
    </citation>
    <scope>NUCLEOTIDE SEQUENCE [LARGE SCALE GENOMIC DNA]</scope>
    <source>
        <strain evidence="2 3">DSM 24830</strain>
    </source>
</reference>
<dbReference type="OrthoDB" id="3477441at2"/>
<keyword evidence="1" id="KW-1133">Transmembrane helix</keyword>
<dbReference type="Proteomes" id="UP000294887">
    <property type="component" value="Unassembled WGS sequence"/>
</dbReference>
<comment type="caution">
    <text evidence="2">The sequence shown here is derived from an EMBL/GenBank/DDBJ whole genome shotgun (WGS) entry which is preliminary data.</text>
</comment>
<evidence type="ECO:0000256" key="1">
    <source>
        <dbReference type="SAM" id="Phobius"/>
    </source>
</evidence>
<organism evidence="2 3">
    <name type="scientific">Cocleimonas flava</name>
    <dbReference type="NCBI Taxonomy" id="634765"/>
    <lineage>
        <taxon>Bacteria</taxon>
        <taxon>Pseudomonadati</taxon>
        <taxon>Pseudomonadota</taxon>
        <taxon>Gammaproteobacteria</taxon>
        <taxon>Thiotrichales</taxon>
        <taxon>Thiotrichaceae</taxon>
        <taxon>Cocleimonas</taxon>
    </lineage>
</organism>
<feature type="transmembrane region" description="Helical" evidence="1">
    <location>
        <begin position="32"/>
        <end position="53"/>
    </location>
</feature>
<keyword evidence="1" id="KW-0812">Transmembrane</keyword>
<keyword evidence="3" id="KW-1185">Reference proteome</keyword>
<dbReference type="EMBL" id="SMFQ01000004">
    <property type="protein sequence ID" value="TCJ84626.1"/>
    <property type="molecule type" value="Genomic_DNA"/>
</dbReference>
<protein>
    <submittedName>
        <fullName evidence="2">Uncharacterized protein</fullName>
    </submittedName>
</protein>
<gene>
    <name evidence="2" type="ORF">EV695_2585</name>
</gene>
<evidence type="ECO:0000313" key="3">
    <source>
        <dbReference type="Proteomes" id="UP000294887"/>
    </source>
</evidence>
<accession>A0A4R1ESQ8</accession>
<evidence type="ECO:0000313" key="2">
    <source>
        <dbReference type="EMBL" id="TCJ84626.1"/>
    </source>
</evidence>
<sequence length="197" mass="21531">MKHFLSTPLGSILGSLLFAVVGIFLLNQTGLVPKVIGVLSVLFFGGGALLLIWRNYMQRQKQKEDARPCICASSIGDVMVEKQNVNDDEVLEVWERVGTNLNKSLQGISAIKSIGDEFEWSVMVSSGEFFRSGDVATAFNNEIYQSLAKVPGVKTVVHEDNEYWAVDGDCHGKALVEAASLANDAVLLKYQAGDFDQ</sequence>
<feature type="transmembrane region" description="Helical" evidence="1">
    <location>
        <begin position="7"/>
        <end position="26"/>
    </location>
</feature>
<dbReference type="RefSeq" id="WP_131906374.1">
    <property type="nucleotide sequence ID" value="NZ_BAAAFU010000006.1"/>
</dbReference>